<reference evidence="2" key="1">
    <citation type="submission" date="2022-11" db="UniProtKB">
        <authorList>
            <consortium name="WormBaseParasite"/>
        </authorList>
    </citation>
    <scope>IDENTIFICATION</scope>
</reference>
<protein>
    <submittedName>
        <fullName evidence="2">FAD dependent oxidoreductase domain-containing protein</fullName>
    </submittedName>
</protein>
<dbReference type="WBParaSite" id="PS1159_v2.g22058.t1">
    <property type="protein sequence ID" value="PS1159_v2.g22058.t1"/>
    <property type="gene ID" value="PS1159_v2.g22058"/>
</dbReference>
<sequence length="534" mass="61178">MRSFFQISQRISSSSSYSCSNIRYFQTSSIRKWEKYENERYYAPGEDPLKRVWHGLTYDFKRWKRRYANARNDAFKRYNPISHVKTSNVFDYELLPFRTEVLIIGGGLTGSSTAYWIKERFRDEDFKVTVVESPDRLENTRSMLSSGPITQQFAIPELIDMSLFSAEFLRHAGEHLQVLDNDPSDINILPVGFMYLARNDQEADTMKENWKTQLERGAKVAYLTKSELQERFTFMNFDDVIVGTYGLENEGLIDTWQLLSAIREKNMTLGVQYVKGTVEGFKFHNTGVRPEPHYYQEGEEADESAIDERKLWGAFVKPQMVGASARPIQSHLFVNAAGPWAGEIARKAGIGSGAGLLAVPIPIEPRKRVNFVIHAPDVPSFDIPAFTDPNGIFCRPHDAGNNFICGKIPTRAEDAKTDHSDMTVDYNEFYNDVWPSLVKRVPAFKNSKVVNAWAMYNDVNTFDDLPILGEHLQYNNFYTMAGFGNYGPQMAIAAGKLYSERIFDSAYVTINVRKYDMRRIMNQQKYQEPLKCSA</sequence>
<accession>A0AC35FYR7</accession>
<dbReference type="Proteomes" id="UP000887580">
    <property type="component" value="Unplaced"/>
</dbReference>
<evidence type="ECO:0000313" key="1">
    <source>
        <dbReference type="Proteomes" id="UP000887580"/>
    </source>
</evidence>
<name>A0AC35FYR7_9BILA</name>
<evidence type="ECO:0000313" key="2">
    <source>
        <dbReference type="WBParaSite" id="PS1159_v2.g22058.t1"/>
    </source>
</evidence>
<proteinExistence type="predicted"/>
<organism evidence="1 2">
    <name type="scientific">Panagrolaimus sp. PS1159</name>
    <dbReference type="NCBI Taxonomy" id="55785"/>
    <lineage>
        <taxon>Eukaryota</taxon>
        <taxon>Metazoa</taxon>
        <taxon>Ecdysozoa</taxon>
        <taxon>Nematoda</taxon>
        <taxon>Chromadorea</taxon>
        <taxon>Rhabditida</taxon>
        <taxon>Tylenchina</taxon>
        <taxon>Panagrolaimomorpha</taxon>
        <taxon>Panagrolaimoidea</taxon>
        <taxon>Panagrolaimidae</taxon>
        <taxon>Panagrolaimus</taxon>
    </lineage>
</organism>